<dbReference type="Pfam" id="PF01381">
    <property type="entry name" value="HTH_3"/>
    <property type="match status" value="1"/>
</dbReference>
<dbReference type="InterPro" id="IPR001387">
    <property type="entry name" value="Cro/C1-type_HTH"/>
</dbReference>
<dbReference type="SMART" id="SM00530">
    <property type="entry name" value="HTH_XRE"/>
    <property type="match status" value="1"/>
</dbReference>
<evidence type="ECO:0000313" key="5">
    <source>
        <dbReference type="Proteomes" id="UP000585749"/>
    </source>
</evidence>
<reference evidence="2 5" key="2">
    <citation type="submission" date="2020-04" db="EMBL/GenBank/DDBJ databases">
        <title>MicrobeNet Type strains.</title>
        <authorList>
            <person name="Nicholson A.C."/>
        </authorList>
    </citation>
    <scope>NUCLEOTIDE SEQUENCE [LARGE SCALE GENOMIC DNA]</scope>
    <source>
        <strain evidence="2 5">CCUG 33494</strain>
    </source>
</reference>
<dbReference type="Proteomes" id="UP000585749">
    <property type="component" value="Unassembled WGS sequence"/>
</dbReference>
<dbReference type="GO" id="GO:0003677">
    <property type="term" value="F:DNA binding"/>
    <property type="evidence" value="ECO:0007669"/>
    <property type="project" value="InterPro"/>
</dbReference>
<dbReference type="PROSITE" id="PS50943">
    <property type="entry name" value="HTH_CROC1"/>
    <property type="match status" value="1"/>
</dbReference>
<dbReference type="RefSeq" id="WP_074427022.1">
    <property type="nucleotide sequence ID" value="NZ_BJEG01000018.1"/>
</dbReference>
<name>A0A4Y4FYV7_WEIHE</name>
<accession>A0A4Y4FYV7</accession>
<evidence type="ECO:0000259" key="1">
    <source>
        <dbReference type="PROSITE" id="PS50943"/>
    </source>
</evidence>
<gene>
    <name evidence="3" type="ORF">GA0061075_103157</name>
    <name evidence="2" type="ORF">HF960_01980</name>
</gene>
<keyword evidence="4" id="KW-1185">Reference proteome</keyword>
<dbReference type="Gene3D" id="1.10.260.40">
    <property type="entry name" value="lambda repressor-like DNA-binding domains"/>
    <property type="match status" value="1"/>
</dbReference>
<dbReference type="AlphaFoldDB" id="A0A4Y4FYV7"/>
<comment type="caution">
    <text evidence="2">The sequence shown here is derived from an EMBL/GenBank/DDBJ whole genome shotgun (WGS) entry which is preliminary data.</text>
</comment>
<feature type="domain" description="HTH cro/C1-type" evidence="1">
    <location>
        <begin position="12"/>
        <end position="66"/>
    </location>
</feature>
<dbReference type="CDD" id="cd00093">
    <property type="entry name" value="HTH_XRE"/>
    <property type="match status" value="1"/>
</dbReference>
<reference evidence="3 4" key="1">
    <citation type="submission" date="2016-08" db="EMBL/GenBank/DDBJ databases">
        <authorList>
            <person name="Varghese N."/>
            <person name="Submissions Spin"/>
        </authorList>
    </citation>
    <scope>NUCLEOTIDE SEQUENCE [LARGE SCALE GENOMIC DNA]</scope>
    <source>
        <strain evidence="3 4">R-53116</strain>
    </source>
</reference>
<dbReference type="EMBL" id="FMAW01000003">
    <property type="protein sequence ID" value="SCB84144.1"/>
    <property type="molecule type" value="Genomic_DNA"/>
</dbReference>
<dbReference type="EMBL" id="JAAXPM010000002">
    <property type="protein sequence ID" value="NKY66471.1"/>
    <property type="molecule type" value="Genomic_DNA"/>
</dbReference>
<proteinExistence type="predicted"/>
<organism evidence="2 5">
    <name type="scientific">Weissella hellenica</name>
    <dbReference type="NCBI Taxonomy" id="46256"/>
    <lineage>
        <taxon>Bacteria</taxon>
        <taxon>Bacillati</taxon>
        <taxon>Bacillota</taxon>
        <taxon>Bacilli</taxon>
        <taxon>Lactobacillales</taxon>
        <taxon>Lactobacillaceae</taxon>
        <taxon>Weissella</taxon>
    </lineage>
</organism>
<evidence type="ECO:0000313" key="4">
    <source>
        <dbReference type="Proteomes" id="UP000182448"/>
    </source>
</evidence>
<dbReference type="InterPro" id="IPR010982">
    <property type="entry name" value="Lambda_DNA-bd_dom_sf"/>
</dbReference>
<evidence type="ECO:0000313" key="2">
    <source>
        <dbReference type="EMBL" id="NKY66471.1"/>
    </source>
</evidence>
<evidence type="ECO:0000313" key="3">
    <source>
        <dbReference type="EMBL" id="SCB84144.1"/>
    </source>
</evidence>
<dbReference type="SUPFAM" id="SSF47413">
    <property type="entry name" value="lambda repressor-like DNA-binding domains"/>
    <property type="match status" value="1"/>
</dbReference>
<protein>
    <submittedName>
        <fullName evidence="2">Helix-turn-helix transcriptional regulator</fullName>
    </submittedName>
    <submittedName>
        <fullName evidence="3">Transcriptional regulator, contains XRE-family HTH domain</fullName>
    </submittedName>
</protein>
<sequence>MGKSYAILIENVKELLRERGWTQEKLGDEAGLRQETVSYLLRGKNIPTLETVDKLSAAFNVSTVELLTDGALSNRTKEPTAPYSAKRNKEVVFTKYGKNSKVSNVTITIPHHQRFRDEFIDFNFDKSKPKSGKPSSYANYMEYTFQNYYDNFFEVVDPFDRESPRKIDKLRNSPNFKEYNLNEGRFPNASIEAYHKFIESK</sequence>
<dbReference type="Proteomes" id="UP000182448">
    <property type="component" value="Unassembled WGS sequence"/>
</dbReference>
<dbReference type="OrthoDB" id="9812495at2"/>